<dbReference type="InterPro" id="IPR051465">
    <property type="entry name" value="Cell_Envelope_Struct_Comp"/>
</dbReference>
<evidence type="ECO:0000313" key="4">
    <source>
        <dbReference type="Proteomes" id="UP001596028"/>
    </source>
</evidence>
<dbReference type="InterPro" id="IPR001119">
    <property type="entry name" value="SLH_dom"/>
</dbReference>
<sequence length="717" mass="76643">MKKSGLTDRFKGLWALLLIFALIGQSAGSAWAAEGGGADSQAGGQTGPSPLTESMRQAMEKAESLLLEQESLPDWAAVGLALNGKTLPESHMRNKADELLENRGRYDKVSDLARAMIEYTAFGGDVKFVAGLDLYPVLMNHPGMEKEGVLGLALAFMAGNYSYSGTLARTEWYPDLLLNRLVNLQRDEGSWAFSAEEAEGSVEATALALAALAPFGDSEPTRRGLEWLKARQTEDGGFGGTTGTALVVIALSAFEIDAAAWTRPEGSQPLQVLESLLSEAGKAGEGGASLAETAEAYLALTVYRLFLDGEQVLGSLWQRPEARDTVTVRIEGPEGTVAEGWGQSGDALSSALAFLEKEGIAYKVKEDGNGERSLDSIAGIGSGRYGGKDGWRLAARSKFGSWLFPENAPEGLRLSAGDRLFVYYGSDNTALLDMPVIEYYSGNQGYTGSPVLAGTSFRIYVKKANRYLGGLPAEGVTVSVGGKTAVSDAEGKVTFAGLKPGVYRIKVAGYRNNAAPSLARDDYPLRVSAPELSTYSDQAQVSEWARYELANILTHGYMEGVKDKVLAPKQPLTRAQYAIMLLRLLNEPADQAAGGTFSDVPAGSWYSGALAKAARLGLTDRTSGRFEPDRAITREEAAVMTARAGRLATYGTAERMAFSDVAGLPEASRHAIQAVFEHEVMTGNAGQFHPKQTLVREQAAAILSRMHTLLYSDGAFT</sequence>
<comment type="caution">
    <text evidence="3">The sequence shown here is derived from an EMBL/GenBank/DDBJ whole genome shotgun (WGS) entry which is preliminary data.</text>
</comment>
<dbReference type="PANTHER" id="PTHR43308:SF5">
    <property type="entry name" value="S-LAYER PROTEIN _ PEPTIDOGLYCAN ENDO-BETA-N-ACETYLGLUCOSAMINIDASE"/>
    <property type="match status" value="1"/>
</dbReference>
<accession>A0ABV9F750</accession>
<evidence type="ECO:0000256" key="1">
    <source>
        <dbReference type="SAM" id="SignalP"/>
    </source>
</evidence>
<dbReference type="RefSeq" id="WP_378093228.1">
    <property type="nucleotide sequence ID" value="NZ_JBHSEP010000003.1"/>
</dbReference>
<evidence type="ECO:0000259" key="2">
    <source>
        <dbReference type="PROSITE" id="PS51272"/>
    </source>
</evidence>
<dbReference type="PANTHER" id="PTHR43308">
    <property type="entry name" value="OUTER MEMBRANE PROTEIN ALPHA-RELATED"/>
    <property type="match status" value="1"/>
</dbReference>
<proteinExistence type="predicted"/>
<feature type="domain" description="SLH" evidence="2">
    <location>
        <begin position="532"/>
        <end position="592"/>
    </location>
</feature>
<dbReference type="Pfam" id="PF00395">
    <property type="entry name" value="SLH"/>
    <property type="match status" value="3"/>
</dbReference>
<keyword evidence="4" id="KW-1185">Reference proteome</keyword>
<feature type="signal peptide" evidence="1">
    <location>
        <begin position="1"/>
        <end position="32"/>
    </location>
</feature>
<name>A0ABV9F750_9BACL</name>
<dbReference type="InterPro" id="IPR008930">
    <property type="entry name" value="Terpenoid_cyclase/PrenylTrfase"/>
</dbReference>
<feature type="chain" id="PRO_5046674098" evidence="1">
    <location>
        <begin position="33"/>
        <end position="717"/>
    </location>
</feature>
<dbReference type="SUPFAM" id="SSF48239">
    <property type="entry name" value="Terpenoid cyclases/Protein prenyltransferases"/>
    <property type="match status" value="1"/>
</dbReference>
<dbReference type="Proteomes" id="UP001596028">
    <property type="component" value="Unassembled WGS sequence"/>
</dbReference>
<dbReference type="PROSITE" id="PS51272">
    <property type="entry name" value="SLH"/>
    <property type="match status" value="2"/>
</dbReference>
<keyword evidence="1" id="KW-0732">Signal</keyword>
<protein>
    <submittedName>
        <fullName evidence="3">S-layer homology domain-containing protein</fullName>
    </submittedName>
</protein>
<evidence type="ECO:0000313" key="3">
    <source>
        <dbReference type="EMBL" id="MFC4597722.1"/>
    </source>
</evidence>
<dbReference type="EMBL" id="JBHSEP010000003">
    <property type="protein sequence ID" value="MFC4597722.1"/>
    <property type="molecule type" value="Genomic_DNA"/>
</dbReference>
<dbReference type="Gene3D" id="1.50.10.20">
    <property type="match status" value="1"/>
</dbReference>
<organism evidence="3 4">
    <name type="scientific">Cohnella hongkongensis</name>
    <dbReference type="NCBI Taxonomy" id="178337"/>
    <lineage>
        <taxon>Bacteria</taxon>
        <taxon>Bacillati</taxon>
        <taxon>Bacillota</taxon>
        <taxon>Bacilli</taxon>
        <taxon>Bacillales</taxon>
        <taxon>Paenibacillaceae</taxon>
        <taxon>Cohnella</taxon>
    </lineage>
</organism>
<reference evidence="4" key="1">
    <citation type="journal article" date="2019" name="Int. J. Syst. Evol. Microbiol.">
        <title>The Global Catalogue of Microorganisms (GCM) 10K type strain sequencing project: providing services to taxonomists for standard genome sequencing and annotation.</title>
        <authorList>
            <consortium name="The Broad Institute Genomics Platform"/>
            <consortium name="The Broad Institute Genome Sequencing Center for Infectious Disease"/>
            <person name="Wu L."/>
            <person name="Ma J."/>
        </authorList>
    </citation>
    <scope>NUCLEOTIDE SEQUENCE [LARGE SCALE GENOMIC DNA]</scope>
    <source>
        <strain evidence="4">CCUG 49571</strain>
    </source>
</reference>
<feature type="domain" description="SLH" evidence="2">
    <location>
        <begin position="593"/>
        <end position="655"/>
    </location>
</feature>
<gene>
    <name evidence="3" type="ORF">ACFO3S_05680</name>
</gene>